<reference evidence="2" key="1">
    <citation type="submission" date="2018-05" db="EMBL/GenBank/DDBJ databases">
        <authorList>
            <person name="Lanie J.A."/>
            <person name="Ng W.-L."/>
            <person name="Kazmierczak K.M."/>
            <person name="Andrzejewski T.M."/>
            <person name="Davidsen T.M."/>
            <person name="Wayne K.J."/>
            <person name="Tettelin H."/>
            <person name="Glass J.I."/>
            <person name="Rusch D."/>
            <person name="Podicherti R."/>
            <person name="Tsui H.-C.T."/>
            <person name="Winkler M.E."/>
        </authorList>
    </citation>
    <scope>NUCLEOTIDE SEQUENCE</scope>
</reference>
<gene>
    <name evidence="2" type="ORF">METZ01_LOCUS60892</name>
</gene>
<dbReference type="EMBL" id="UINC01003637">
    <property type="protein sequence ID" value="SVA08038.1"/>
    <property type="molecule type" value="Genomic_DNA"/>
</dbReference>
<sequence>MQIWIQWPQGEIAATLEDTPTSRALLDALPFKSSANTWGDEIYFSVELSTDLEKDAQQVVDPGTVCFWTEGSALAIPFGPTPISEGNECRLVTACNVLGKVEGDPKTLSSVISGAAISVELYTK</sequence>
<accession>A0A381SXH3</accession>
<name>A0A381SXH3_9ZZZZ</name>
<organism evidence="2">
    <name type="scientific">marine metagenome</name>
    <dbReference type="NCBI Taxonomy" id="408172"/>
    <lineage>
        <taxon>unclassified sequences</taxon>
        <taxon>metagenomes</taxon>
        <taxon>ecological metagenomes</taxon>
    </lineage>
</organism>
<evidence type="ECO:0000259" key="1">
    <source>
        <dbReference type="Pfam" id="PF04126"/>
    </source>
</evidence>
<dbReference type="SUPFAM" id="SSF50891">
    <property type="entry name" value="Cyclophilin-like"/>
    <property type="match status" value="1"/>
</dbReference>
<dbReference type="Gene3D" id="2.40.100.20">
    <property type="match status" value="1"/>
</dbReference>
<dbReference type="InterPro" id="IPR029000">
    <property type="entry name" value="Cyclophilin-like_dom_sf"/>
</dbReference>
<protein>
    <recommendedName>
        <fullName evidence="1">Cyclophilin TM1367-like domain-containing protein</fullName>
    </recommendedName>
</protein>
<proteinExistence type="predicted"/>
<feature type="domain" description="Cyclophilin TM1367-like" evidence="1">
    <location>
        <begin position="1"/>
        <end position="120"/>
    </location>
</feature>
<dbReference type="Pfam" id="PF04126">
    <property type="entry name" value="Cyclophil_like"/>
    <property type="match status" value="1"/>
</dbReference>
<dbReference type="InterPro" id="IPR025658">
    <property type="entry name" value="Cyclophilin_TM1367"/>
</dbReference>
<evidence type="ECO:0000313" key="2">
    <source>
        <dbReference type="EMBL" id="SVA08038.1"/>
    </source>
</evidence>
<dbReference type="AlphaFoldDB" id="A0A381SXH3"/>